<proteinExistence type="predicted"/>
<organism evidence="1 2">
    <name type="scientific">Tritrichomonas musculus</name>
    <dbReference type="NCBI Taxonomy" id="1915356"/>
    <lineage>
        <taxon>Eukaryota</taxon>
        <taxon>Metamonada</taxon>
        <taxon>Parabasalia</taxon>
        <taxon>Tritrichomonadida</taxon>
        <taxon>Tritrichomonadidae</taxon>
        <taxon>Tritrichomonas</taxon>
    </lineage>
</organism>
<evidence type="ECO:0000313" key="2">
    <source>
        <dbReference type="Proteomes" id="UP001470230"/>
    </source>
</evidence>
<protein>
    <recommendedName>
        <fullName evidence="3">DDE-1 domain-containing protein</fullName>
    </recommendedName>
</protein>
<accession>A0ABR2KGG6</accession>
<comment type="caution">
    <text evidence="1">The sequence shown here is derived from an EMBL/GenBank/DDBJ whole genome shotgun (WGS) entry which is preliminary data.</text>
</comment>
<name>A0ABR2KGG6_9EUKA</name>
<gene>
    <name evidence="1" type="ORF">M9Y10_035015</name>
</gene>
<evidence type="ECO:0008006" key="3">
    <source>
        <dbReference type="Google" id="ProtNLM"/>
    </source>
</evidence>
<evidence type="ECO:0000313" key="1">
    <source>
        <dbReference type="EMBL" id="KAK8890243.1"/>
    </source>
</evidence>
<reference evidence="1 2" key="1">
    <citation type="submission" date="2024-04" db="EMBL/GenBank/DDBJ databases">
        <title>Tritrichomonas musculus Genome.</title>
        <authorList>
            <person name="Alves-Ferreira E."/>
            <person name="Grigg M."/>
            <person name="Lorenzi H."/>
            <person name="Galac M."/>
        </authorList>
    </citation>
    <scope>NUCLEOTIDE SEQUENCE [LARGE SCALE GENOMIC DNA]</scope>
    <source>
        <strain evidence="1 2">EAF2021</strain>
    </source>
</reference>
<sequence length="93" mass="10595">MDEAGQDDYIDTHSMQVVVKSTCQDKIIQFPLRRESKRATLIHCISADGTYAKPLLIVPRKTLDGVLLQRLTCNNCIVKYQCHAFANTMIIRQ</sequence>
<dbReference type="EMBL" id="JAPFFF010000005">
    <property type="protein sequence ID" value="KAK8890243.1"/>
    <property type="molecule type" value="Genomic_DNA"/>
</dbReference>
<dbReference type="Proteomes" id="UP001470230">
    <property type="component" value="Unassembled WGS sequence"/>
</dbReference>
<keyword evidence="2" id="KW-1185">Reference proteome</keyword>